<sequence length="78" mass="8366">MVKTMVKQPVPLQPMEVHWGVEIHLQPVEEPCMQVDAKGSCDLVVFREPKEVDLSASETAGPQAAAAILLAGAPKAVF</sequence>
<accession>A0ABQ9DMZ1</accession>
<comment type="caution">
    <text evidence="1">The sequence shown here is derived from an EMBL/GenBank/DDBJ whole genome shotgun (WGS) entry which is preliminary data.</text>
</comment>
<reference evidence="1" key="1">
    <citation type="submission" date="2019-10" db="EMBL/GenBank/DDBJ databases">
        <authorList>
            <person name="Soares A.E.R."/>
            <person name="Aleixo A."/>
            <person name="Schneider P."/>
            <person name="Miyaki C.Y."/>
            <person name="Schneider M.P."/>
            <person name="Mello C."/>
            <person name="Vasconcelos A.T.R."/>
        </authorList>
    </citation>
    <scope>NUCLEOTIDE SEQUENCE</scope>
    <source>
        <tissue evidence="1">Muscle</tissue>
    </source>
</reference>
<evidence type="ECO:0000313" key="1">
    <source>
        <dbReference type="EMBL" id="KAJ7425735.1"/>
    </source>
</evidence>
<keyword evidence="2" id="KW-1185">Reference proteome</keyword>
<dbReference type="Proteomes" id="UP001145742">
    <property type="component" value="Unassembled WGS sequence"/>
</dbReference>
<protein>
    <submittedName>
        <fullName evidence="1">Uncharacterized protein</fullName>
    </submittedName>
</protein>
<name>A0ABQ9DMZ1_9PASS</name>
<organism evidence="1 2">
    <name type="scientific">Willisornis vidua</name>
    <name type="common">Xingu scale-backed antbird</name>
    <dbReference type="NCBI Taxonomy" id="1566151"/>
    <lineage>
        <taxon>Eukaryota</taxon>
        <taxon>Metazoa</taxon>
        <taxon>Chordata</taxon>
        <taxon>Craniata</taxon>
        <taxon>Vertebrata</taxon>
        <taxon>Euteleostomi</taxon>
        <taxon>Archelosauria</taxon>
        <taxon>Archosauria</taxon>
        <taxon>Dinosauria</taxon>
        <taxon>Saurischia</taxon>
        <taxon>Theropoda</taxon>
        <taxon>Coelurosauria</taxon>
        <taxon>Aves</taxon>
        <taxon>Neognathae</taxon>
        <taxon>Neoaves</taxon>
        <taxon>Telluraves</taxon>
        <taxon>Australaves</taxon>
        <taxon>Passeriformes</taxon>
        <taxon>Thamnophilidae</taxon>
        <taxon>Willisornis</taxon>
    </lineage>
</organism>
<proteinExistence type="predicted"/>
<evidence type="ECO:0000313" key="2">
    <source>
        <dbReference type="Proteomes" id="UP001145742"/>
    </source>
</evidence>
<dbReference type="EMBL" id="WHWB01032422">
    <property type="protein sequence ID" value="KAJ7425735.1"/>
    <property type="molecule type" value="Genomic_DNA"/>
</dbReference>
<gene>
    <name evidence="1" type="ORF">WISP_22203</name>
</gene>